<feature type="region of interest" description="Disordered" evidence="1">
    <location>
        <begin position="1"/>
        <end position="192"/>
    </location>
</feature>
<feature type="compositionally biased region" description="Basic residues" evidence="1">
    <location>
        <begin position="83"/>
        <end position="103"/>
    </location>
</feature>
<feature type="compositionally biased region" description="Low complexity" evidence="1">
    <location>
        <begin position="34"/>
        <end position="48"/>
    </location>
</feature>
<proteinExistence type="predicted"/>
<reference evidence="2" key="1">
    <citation type="submission" date="2020-02" db="EMBL/GenBank/DDBJ databases">
        <authorList>
            <person name="Meier V. D."/>
        </authorList>
    </citation>
    <scope>NUCLEOTIDE SEQUENCE</scope>
    <source>
        <strain evidence="2">AVDCRST_MAG66</strain>
    </source>
</reference>
<organism evidence="2">
    <name type="scientific">uncultured Pseudonocardia sp</name>
    <dbReference type="NCBI Taxonomy" id="211455"/>
    <lineage>
        <taxon>Bacteria</taxon>
        <taxon>Bacillati</taxon>
        <taxon>Actinomycetota</taxon>
        <taxon>Actinomycetes</taxon>
        <taxon>Pseudonocardiales</taxon>
        <taxon>Pseudonocardiaceae</taxon>
        <taxon>Pseudonocardia</taxon>
        <taxon>environmental samples</taxon>
    </lineage>
</organism>
<feature type="compositionally biased region" description="Pro residues" evidence="1">
    <location>
        <begin position="154"/>
        <end position="164"/>
    </location>
</feature>
<feature type="compositionally biased region" description="Basic and acidic residues" evidence="1">
    <location>
        <begin position="73"/>
        <end position="82"/>
    </location>
</feature>
<dbReference type="EMBL" id="CADCUS010000152">
    <property type="protein sequence ID" value="CAA9393624.1"/>
    <property type="molecule type" value="Genomic_DNA"/>
</dbReference>
<protein>
    <submittedName>
        <fullName evidence="2">tRNA (Guanine(46)-N(7))-methyltransferase</fullName>
        <ecNumber evidence="2">2.1.1.33</ecNumber>
    </submittedName>
</protein>
<feature type="compositionally biased region" description="Basic residues" evidence="1">
    <location>
        <begin position="242"/>
        <end position="253"/>
    </location>
</feature>
<feature type="compositionally biased region" description="Basic residues" evidence="1">
    <location>
        <begin position="181"/>
        <end position="190"/>
    </location>
</feature>
<gene>
    <name evidence="2" type="ORF">AVDCRST_MAG66-1002</name>
</gene>
<feature type="compositionally biased region" description="Basic and acidic residues" evidence="1">
    <location>
        <begin position="9"/>
        <end position="24"/>
    </location>
</feature>
<dbReference type="GO" id="GO:0008176">
    <property type="term" value="F:tRNA (guanine(46)-N7)-methyltransferase activity"/>
    <property type="evidence" value="ECO:0007669"/>
    <property type="project" value="UniProtKB-EC"/>
</dbReference>
<dbReference type="AlphaFoldDB" id="A0A6J4NTZ3"/>
<feature type="non-terminal residue" evidence="2">
    <location>
        <position position="253"/>
    </location>
</feature>
<keyword evidence="2" id="KW-0808">Transferase</keyword>
<evidence type="ECO:0000256" key="1">
    <source>
        <dbReference type="SAM" id="MobiDB-lite"/>
    </source>
</evidence>
<keyword evidence="2" id="KW-0489">Methyltransferase</keyword>
<feature type="region of interest" description="Disordered" evidence="1">
    <location>
        <begin position="216"/>
        <end position="253"/>
    </location>
</feature>
<feature type="compositionally biased region" description="Basic residues" evidence="1">
    <location>
        <begin position="49"/>
        <end position="59"/>
    </location>
</feature>
<dbReference type="EC" id="2.1.1.33" evidence="2"/>
<accession>A0A6J4NTZ3</accession>
<sequence>ALRGAVPEHPPRTLDGRVRPDPDVRAPPQPPHRGPAAGVGPLVAGPRPGRARRRRRRGPLRPARLVRPQRPGRAGDRLGDGRVHRRARRRRARRRPHRRRGVRARPGAAAHAHRRRRADQPRAAPRRRADPAPRQRPRGLPRRRADLLPGPVAQAPPPQAPPGPARRRGAGRLPPPDRRHPAPGHRLGRLRHPDARRLLGRTPPAQPLRRRLDAQAGVATGHQVRGARPGGGPGGARPPLHQGRHCFTLRHRV</sequence>
<name>A0A6J4NTZ3_9PSEU</name>
<evidence type="ECO:0000313" key="2">
    <source>
        <dbReference type="EMBL" id="CAA9393624.1"/>
    </source>
</evidence>
<feature type="non-terminal residue" evidence="2">
    <location>
        <position position="1"/>
    </location>
</feature>